<evidence type="ECO:0000313" key="2">
    <source>
        <dbReference type="Proteomes" id="UP000037510"/>
    </source>
</evidence>
<comment type="caution">
    <text evidence="1">The sequence shown here is derived from an EMBL/GenBank/DDBJ whole genome shotgun (WGS) entry which is preliminary data.</text>
</comment>
<dbReference type="AlphaFoldDB" id="A0A0L7LQ30"/>
<dbReference type="EMBL" id="JTDY01000368">
    <property type="protein sequence ID" value="KOB77509.1"/>
    <property type="molecule type" value="Genomic_DNA"/>
</dbReference>
<organism evidence="1 2">
    <name type="scientific">Operophtera brumata</name>
    <name type="common">Winter moth</name>
    <name type="synonym">Phalaena brumata</name>
    <dbReference type="NCBI Taxonomy" id="104452"/>
    <lineage>
        <taxon>Eukaryota</taxon>
        <taxon>Metazoa</taxon>
        <taxon>Ecdysozoa</taxon>
        <taxon>Arthropoda</taxon>
        <taxon>Hexapoda</taxon>
        <taxon>Insecta</taxon>
        <taxon>Pterygota</taxon>
        <taxon>Neoptera</taxon>
        <taxon>Endopterygota</taxon>
        <taxon>Lepidoptera</taxon>
        <taxon>Glossata</taxon>
        <taxon>Ditrysia</taxon>
        <taxon>Geometroidea</taxon>
        <taxon>Geometridae</taxon>
        <taxon>Larentiinae</taxon>
        <taxon>Operophtera</taxon>
    </lineage>
</organism>
<protein>
    <submittedName>
        <fullName evidence="1">tRNA-specific adenosine-34 deaminase subunit</fullName>
    </submittedName>
</protein>
<name>A0A0L7LQ30_OPEBR</name>
<dbReference type="Proteomes" id="UP000037510">
    <property type="component" value="Unassembled WGS sequence"/>
</dbReference>
<evidence type="ECO:0000313" key="1">
    <source>
        <dbReference type="EMBL" id="KOB77509.1"/>
    </source>
</evidence>
<reference evidence="1 2" key="1">
    <citation type="journal article" date="2015" name="Genome Biol. Evol.">
        <title>The genome of winter moth (Operophtera brumata) provides a genomic perspective on sexual dimorphism and phenology.</title>
        <authorList>
            <person name="Derks M.F."/>
            <person name="Smit S."/>
            <person name="Salis L."/>
            <person name="Schijlen E."/>
            <person name="Bossers A."/>
            <person name="Mateman C."/>
            <person name="Pijl A.S."/>
            <person name="de Ridder D."/>
            <person name="Groenen M.A."/>
            <person name="Visser M.E."/>
            <person name="Megens H.J."/>
        </authorList>
    </citation>
    <scope>NUCLEOTIDE SEQUENCE [LARGE SCALE GENOMIC DNA]</scope>
    <source>
        <strain evidence="1">WM2013NL</strain>
        <tissue evidence="1">Head and thorax</tissue>
    </source>
</reference>
<accession>A0A0L7LQ30</accession>
<gene>
    <name evidence="1" type="ORF">OBRU01_00701</name>
</gene>
<sequence>MEIVPKNKPDLDEETFKKAKDTFVQNFMKTVEERKDIEKRTILQSESVNSLKFWENRKKKTDKYLQKCKEPIRHNKMHFYKKNKNGEVVINQKSDWYFQVQGQLHICKKNNVCLGYGMATIK</sequence>
<proteinExistence type="predicted"/>
<keyword evidence="2" id="KW-1185">Reference proteome</keyword>